<keyword evidence="5" id="KW-1185">Reference proteome</keyword>
<dbReference type="EMBL" id="FOEF01000012">
    <property type="protein sequence ID" value="SEP48337.1"/>
    <property type="molecule type" value="Genomic_DNA"/>
</dbReference>
<organism evidence="4 5">
    <name type="scientific">Amycolatopsis saalfeldensis</name>
    <dbReference type="NCBI Taxonomy" id="394193"/>
    <lineage>
        <taxon>Bacteria</taxon>
        <taxon>Bacillati</taxon>
        <taxon>Actinomycetota</taxon>
        <taxon>Actinomycetes</taxon>
        <taxon>Pseudonocardiales</taxon>
        <taxon>Pseudonocardiaceae</taxon>
        <taxon>Amycolatopsis</taxon>
    </lineage>
</organism>
<evidence type="ECO:0000259" key="3">
    <source>
        <dbReference type="Pfam" id="PF02371"/>
    </source>
</evidence>
<sequence length="368" mass="39657">MPSVLHTALPSPDDALAGEVVLGVDTHKDLHVAAVITTLGALLGSCAFTATRAGYEQLLTWARAFGPLQRAGVECTGSYGAALARHLRTRGVQVIEVNQPDKATRRRRGKTDAIDAEAAARAVLSGRATGSMKTGDGPVEMLRIFKLAKASAIKARTQTINQLKAVLIAADPALRETLTGLSNPILFRRCAELPPTTPNDVTSAAVYTLRLLAHRIRELTGEIRDLEHRITDAVAAHTPALLERPGIGPDSAAALLVTAGDNPDRLHSEASFAALCGVSPVQASSGKTHRRRLNRGGDRQANAALYRITLSRLRWDQRSRDYLDRRTAEGKTRREAIRCLKRYIAREIYHLITSPASTPSTQSQPAAA</sequence>
<evidence type="ECO:0000313" key="5">
    <source>
        <dbReference type="Proteomes" id="UP000198582"/>
    </source>
</evidence>
<dbReference type="PANTHER" id="PTHR33055">
    <property type="entry name" value="TRANSPOSASE FOR INSERTION SEQUENCE ELEMENT IS1111A"/>
    <property type="match status" value="1"/>
</dbReference>
<feature type="coiled-coil region" evidence="1">
    <location>
        <begin position="209"/>
        <end position="236"/>
    </location>
</feature>
<dbReference type="PANTHER" id="PTHR33055:SF16">
    <property type="entry name" value="TRANSPOSASE FOR INSERTION SEQUENCE ELEMENT IS1547"/>
    <property type="match status" value="1"/>
</dbReference>
<name>A0A1H8Y8C6_9PSEU</name>
<dbReference type="Pfam" id="PF02371">
    <property type="entry name" value="Transposase_20"/>
    <property type="match status" value="1"/>
</dbReference>
<reference evidence="5" key="1">
    <citation type="submission" date="2016-10" db="EMBL/GenBank/DDBJ databases">
        <authorList>
            <person name="Varghese N."/>
            <person name="Submissions S."/>
        </authorList>
    </citation>
    <scope>NUCLEOTIDE SEQUENCE [LARGE SCALE GENOMIC DNA]</scope>
    <source>
        <strain evidence="5">DSM 44993</strain>
    </source>
</reference>
<keyword evidence="1" id="KW-0175">Coiled coil</keyword>
<dbReference type="InterPro" id="IPR003346">
    <property type="entry name" value="Transposase_20"/>
</dbReference>
<dbReference type="NCBIfam" id="NF033542">
    <property type="entry name" value="transpos_IS110"/>
    <property type="match status" value="1"/>
</dbReference>
<protein>
    <submittedName>
        <fullName evidence="4">Transposase</fullName>
    </submittedName>
</protein>
<dbReference type="Pfam" id="PF01548">
    <property type="entry name" value="DEDD_Tnp_IS110"/>
    <property type="match status" value="1"/>
</dbReference>
<evidence type="ECO:0000313" key="4">
    <source>
        <dbReference type="EMBL" id="SEP48337.1"/>
    </source>
</evidence>
<accession>A0A1H8Y8C6</accession>
<dbReference type="GO" id="GO:0004803">
    <property type="term" value="F:transposase activity"/>
    <property type="evidence" value="ECO:0007669"/>
    <property type="project" value="InterPro"/>
</dbReference>
<evidence type="ECO:0000256" key="1">
    <source>
        <dbReference type="SAM" id="Coils"/>
    </source>
</evidence>
<dbReference type="Proteomes" id="UP000198582">
    <property type="component" value="Unassembled WGS sequence"/>
</dbReference>
<feature type="domain" description="Transposase IS116/IS110/IS902 C-terminal" evidence="3">
    <location>
        <begin position="241"/>
        <end position="322"/>
    </location>
</feature>
<gene>
    <name evidence="4" type="ORF">SAMN04489732_1124</name>
</gene>
<evidence type="ECO:0000259" key="2">
    <source>
        <dbReference type="Pfam" id="PF01548"/>
    </source>
</evidence>
<dbReference type="GO" id="GO:0003677">
    <property type="term" value="F:DNA binding"/>
    <property type="evidence" value="ECO:0007669"/>
    <property type="project" value="InterPro"/>
</dbReference>
<dbReference type="AlphaFoldDB" id="A0A1H8Y8C6"/>
<dbReference type="STRING" id="394193.SAMN04489732_1124"/>
<feature type="domain" description="Transposase IS110-like N-terminal" evidence="2">
    <location>
        <begin position="22"/>
        <end position="167"/>
    </location>
</feature>
<dbReference type="InterPro" id="IPR002525">
    <property type="entry name" value="Transp_IS110-like_N"/>
</dbReference>
<dbReference type="GO" id="GO:0006313">
    <property type="term" value="P:DNA transposition"/>
    <property type="evidence" value="ECO:0007669"/>
    <property type="project" value="InterPro"/>
</dbReference>
<dbReference type="InterPro" id="IPR047650">
    <property type="entry name" value="Transpos_IS110"/>
</dbReference>
<proteinExistence type="predicted"/>